<feature type="compositionally biased region" description="Basic residues" evidence="1">
    <location>
        <begin position="76"/>
        <end position="88"/>
    </location>
</feature>
<organism evidence="2 3">
    <name type="scientific">Discina gigas</name>
    <dbReference type="NCBI Taxonomy" id="1032678"/>
    <lineage>
        <taxon>Eukaryota</taxon>
        <taxon>Fungi</taxon>
        <taxon>Dikarya</taxon>
        <taxon>Ascomycota</taxon>
        <taxon>Pezizomycotina</taxon>
        <taxon>Pezizomycetes</taxon>
        <taxon>Pezizales</taxon>
        <taxon>Discinaceae</taxon>
        <taxon>Discina</taxon>
    </lineage>
</organism>
<gene>
    <name evidence="2" type="ORF">Q9L58_000098</name>
</gene>
<protein>
    <submittedName>
        <fullName evidence="2">Uncharacterized protein</fullName>
    </submittedName>
</protein>
<dbReference type="Proteomes" id="UP001447188">
    <property type="component" value="Unassembled WGS sequence"/>
</dbReference>
<sequence>MTDYPDDSSEEYTYGVSPAYRNSLEKAREDLIALLDAESLKVCFKLLAVLEAGREAEQNAEKYGTGSEAPSPLVGKCRRKGHAAKRGTRNQNSGRKNFRGNRNLPTITEDLES</sequence>
<feature type="region of interest" description="Disordered" evidence="1">
    <location>
        <begin position="56"/>
        <end position="113"/>
    </location>
</feature>
<accession>A0ABR3GXW6</accession>
<evidence type="ECO:0000256" key="1">
    <source>
        <dbReference type="SAM" id="MobiDB-lite"/>
    </source>
</evidence>
<dbReference type="EMBL" id="JBBBZM010000001">
    <property type="protein sequence ID" value="KAL0640791.1"/>
    <property type="molecule type" value="Genomic_DNA"/>
</dbReference>
<name>A0ABR3GXW6_9PEZI</name>
<keyword evidence="3" id="KW-1185">Reference proteome</keyword>
<evidence type="ECO:0000313" key="3">
    <source>
        <dbReference type="Proteomes" id="UP001447188"/>
    </source>
</evidence>
<proteinExistence type="predicted"/>
<reference evidence="2 3" key="1">
    <citation type="submission" date="2024-02" db="EMBL/GenBank/DDBJ databases">
        <title>Discinaceae phylogenomics.</title>
        <authorList>
            <person name="Dirks A.C."/>
            <person name="James T.Y."/>
        </authorList>
    </citation>
    <scope>NUCLEOTIDE SEQUENCE [LARGE SCALE GENOMIC DNA]</scope>
    <source>
        <strain evidence="2 3">ACD0624</strain>
    </source>
</reference>
<evidence type="ECO:0000313" key="2">
    <source>
        <dbReference type="EMBL" id="KAL0640791.1"/>
    </source>
</evidence>
<comment type="caution">
    <text evidence="2">The sequence shown here is derived from an EMBL/GenBank/DDBJ whole genome shotgun (WGS) entry which is preliminary data.</text>
</comment>